<keyword evidence="4" id="KW-1185">Reference proteome</keyword>
<protein>
    <submittedName>
        <fullName evidence="3">Uncharacterized protein</fullName>
    </submittedName>
</protein>
<proteinExistence type="predicted"/>
<dbReference type="HOGENOM" id="CLU_2250426_0_0_1"/>
<reference evidence="3 4" key="1">
    <citation type="journal article" date="2013" name="BMC Genomics">
        <title>Genomics-driven discovery of the pneumocandin biosynthetic gene cluster in the fungus Glarea lozoyensis.</title>
        <authorList>
            <person name="Chen L."/>
            <person name="Yue Q."/>
            <person name="Zhang X."/>
            <person name="Xiang M."/>
            <person name="Wang C."/>
            <person name="Li S."/>
            <person name="Che Y."/>
            <person name="Ortiz-Lopez F.J."/>
            <person name="Bills G.F."/>
            <person name="Liu X."/>
            <person name="An Z."/>
        </authorList>
    </citation>
    <scope>NUCLEOTIDE SEQUENCE [LARGE SCALE GENOMIC DNA]</scope>
    <source>
        <strain evidence="4">ATCC 20868 / MF5171</strain>
    </source>
</reference>
<dbReference type="KEGG" id="glz:GLAREA_11414"/>
<feature type="region of interest" description="Disordered" evidence="1">
    <location>
        <begin position="20"/>
        <end position="71"/>
    </location>
</feature>
<name>S3DDX3_GLAL2</name>
<feature type="compositionally biased region" description="Basic and acidic residues" evidence="1">
    <location>
        <begin position="26"/>
        <end position="42"/>
    </location>
</feature>
<gene>
    <name evidence="3" type="ORF">GLAREA_11414</name>
</gene>
<dbReference type="Proteomes" id="UP000016922">
    <property type="component" value="Unassembled WGS sequence"/>
</dbReference>
<evidence type="ECO:0000313" key="4">
    <source>
        <dbReference type="Proteomes" id="UP000016922"/>
    </source>
</evidence>
<feature type="signal peptide" evidence="2">
    <location>
        <begin position="1"/>
        <end position="19"/>
    </location>
</feature>
<evidence type="ECO:0000256" key="2">
    <source>
        <dbReference type="SAM" id="SignalP"/>
    </source>
</evidence>
<sequence length="104" mass="10880">MQFTNLLFITIAVLGATAAAHPGHGGQREAAIHDSVSHEKRGSGSSGSDKKNKKKHGKSAGSCSADEDNLKNHSNENCSADSCNNDGDCDQGLGCTCQMGWCRD</sequence>
<feature type="chain" id="PRO_5004519570" evidence="2">
    <location>
        <begin position="20"/>
        <end position="104"/>
    </location>
</feature>
<evidence type="ECO:0000256" key="1">
    <source>
        <dbReference type="SAM" id="MobiDB-lite"/>
    </source>
</evidence>
<dbReference type="EMBL" id="KE145372">
    <property type="protein sequence ID" value="EPE24833.1"/>
    <property type="molecule type" value="Genomic_DNA"/>
</dbReference>
<dbReference type="AlphaFoldDB" id="S3DDX3"/>
<dbReference type="RefSeq" id="XP_008087748.1">
    <property type="nucleotide sequence ID" value="XM_008089557.1"/>
</dbReference>
<dbReference type="GeneID" id="19470455"/>
<accession>S3DDX3</accession>
<evidence type="ECO:0000313" key="3">
    <source>
        <dbReference type="EMBL" id="EPE24833.1"/>
    </source>
</evidence>
<organism evidence="3 4">
    <name type="scientific">Glarea lozoyensis (strain ATCC 20868 / MF5171)</name>
    <dbReference type="NCBI Taxonomy" id="1116229"/>
    <lineage>
        <taxon>Eukaryota</taxon>
        <taxon>Fungi</taxon>
        <taxon>Dikarya</taxon>
        <taxon>Ascomycota</taxon>
        <taxon>Pezizomycotina</taxon>
        <taxon>Leotiomycetes</taxon>
        <taxon>Helotiales</taxon>
        <taxon>Helotiaceae</taxon>
        <taxon>Glarea</taxon>
    </lineage>
</organism>
<keyword evidence="2" id="KW-0732">Signal</keyword>